<dbReference type="AlphaFoldDB" id="V4HGJ8"/>
<dbReference type="PATRIC" id="fig|1324957.4.peg.3403"/>
<dbReference type="EMBL" id="ASGZ01000068">
    <property type="protein sequence ID" value="ESP86929.1"/>
    <property type="molecule type" value="Genomic_DNA"/>
</dbReference>
<comment type="caution">
    <text evidence="2">The sequence shown here is derived from an EMBL/GenBank/DDBJ whole genome shotgun (WGS) entry which is preliminary data.</text>
</comment>
<dbReference type="eggNOG" id="arCOG04347">
    <property type="taxonomic scope" value="Archaea"/>
</dbReference>
<dbReference type="InterPro" id="IPR029063">
    <property type="entry name" value="SAM-dependent_MTases_sf"/>
</dbReference>
<dbReference type="SUPFAM" id="SSF48208">
    <property type="entry name" value="Six-hairpin glycosidases"/>
    <property type="match status" value="1"/>
</dbReference>
<evidence type="ECO:0000259" key="1">
    <source>
        <dbReference type="Pfam" id="PF08241"/>
    </source>
</evidence>
<dbReference type="GO" id="GO:0008757">
    <property type="term" value="F:S-adenosylmethionine-dependent methyltransferase activity"/>
    <property type="evidence" value="ECO:0007669"/>
    <property type="project" value="InterPro"/>
</dbReference>
<dbReference type="SUPFAM" id="SSF53335">
    <property type="entry name" value="S-adenosyl-L-methionine-dependent methyltransferases"/>
    <property type="match status" value="1"/>
</dbReference>
<keyword evidence="2" id="KW-0808">Transferase</keyword>
<dbReference type="CDD" id="cd02440">
    <property type="entry name" value="AdoMet_MTases"/>
    <property type="match status" value="1"/>
</dbReference>
<dbReference type="GO" id="GO:0005975">
    <property type="term" value="P:carbohydrate metabolic process"/>
    <property type="evidence" value="ECO:0007669"/>
    <property type="project" value="InterPro"/>
</dbReference>
<proteinExistence type="predicted"/>
<keyword evidence="3" id="KW-1185">Reference proteome</keyword>
<evidence type="ECO:0000313" key="2">
    <source>
        <dbReference type="EMBL" id="ESP86929.1"/>
    </source>
</evidence>
<organism evidence="2 3">
    <name type="scientific">Candidatus Halobonum tyrrellensis G22</name>
    <dbReference type="NCBI Taxonomy" id="1324957"/>
    <lineage>
        <taxon>Archaea</taxon>
        <taxon>Methanobacteriati</taxon>
        <taxon>Methanobacteriota</taxon>
        <taxon>Stenosarchaea group</taxon>
        <taxon>Halobacteria</taxon>
        <taxon>Halobacteriales</taxon>
        <taxon>Haloferacaceae</taxon>
        <taxon>Candidatus Halobonum</taxon>
    </lineage>
</organism>
<dbReference type="InterPro" id="IPR013216">
    <property type="entry name" value="Methyltransf_11"/>
</dbReference>
<dbReference type="RefSeq" id="WP_023395917.1">
    <property type="nucleotide sequence ID" value="NZ_ASGZ01000068.1"/>
</dbReference>
<dbReference type="Pfam" id="PF08241">
    <property type="entry name" value="Methyltransf_11"/>
    <property type="match status" value="1"/>
</dbReference>
<feature type="domain" description="Methyltransferase type 11" evidence="1">
    <location>
        <begin position="52"/>
        <end position="134"/>
    </location>
</feature>
<evidence type="ECO:0000313" key="3">
    <source>
        <dbReference type="Proteomes" id="UP000017840"/>
    </source>
</evidence>
<reference evidence="2 3" key="1">
    <citation type="journal article" date="2013" name="Genome Announc.">
        <title>Draft Genome Sequence of 'Candidatus Halobonum tyrrellensis' Strain G22, Isolated from the Hypersaline Waters of Lake Tyrrell, Australia.</title>
        <authorList>
            <person name="Ugalde J.A."/>
            <person name="Narasingarao P."/>
            <person name="Kuo S."/>
            <person name="Podell S."/>
            <person name="Allen E.E."/>
        </authorList>
    </citation>
    <scope>NUCLEOTIDE SEQUENCE [LARGE SCALE GENOMIC DNA]</scope>
    <source>
        <strain evidence="2 3">G22</strain>
    </source>
</reference>
<accession>V4HGJ8</accession>
<name>V4HGJ8_9EURY</name>
<sequence>MRDDVLDRWVEQPPVGPNIQYLRDAERAAALDRLEGGGRVLDVASEANVTRGVDAREVVRVDFSPAAADRAAGTLGDAVDRYEAIDPDDPALPFDDGAFDAAVSVGPYDWRFLDVAGLTAEVGRVLDSGGRFVLTLPTTRSPYAVTGRDRCRYFDPAAAADLLSPGWELAGADQLFQYPYPLHHLINTLPDRLQEPFVAWAERASDYCSRADAWSLASYLVVDARPLPYADSLDAALDALFRPAERDGFWDEREGTFARGLEYDVRGDGTDPTALDLAWSRDGGVEWRYGPFALMGAVQWRTSTLGSDAYDARLRECLDFFAARLADGTVDSEMPSYGVGPLVDAFARAGGHDAFADGRLDTARELAGLAAETVEFDHAEDALVLYGWATLYDCDPRATPDGDLRTRVDDALFAVADRLTPEGFLAFDNHTTRRHQNQMYALWGLCRAVEATGADGYLDVAETVLDTTLDRRMRPDGAFLWEDVPRRARLKGEAATALGYWPEYWEYLFECHQTFFVNAVAAYYAAGGEGRYDQAVGRAMAWVYGDNPLETDLVAASGIGVPLRQTTLDGRVGAPDQSFKGAYEVGSWVMALTALLDPAGPFDPTPAVHASRDEGSRARDAWLPRGPVDRLVDLLG</sequence>
<dbReference type="InterPro" id="IPR008928">
    <property type="entry name" value="6-hairpin_glycosidase_sf"/>
</dbReference>
<keyword evidence="2" id="KW-0489">Methyltransferase</keyword>
<gene>
    <name evidence="2" type="ORF">K933_16747</name>
</gene>
<dbReference type="GO" id="GO:0032259">
    <property type="term" value="P:methylation"/>
    <property type="evidence" value="ECO:0007669"/>
    <property type="project" value="UniProtKB-KW"/>
</dbReference>
<dbReference type="Proteomes" id="UP000017840">
    <property type="component" value="Unassembled WGS sequence"/>
</dbReference>
<protein>
    <submittedName>
        <fullName evidence="2">Methyltransferase family protein</fullName>
    </submittedName>
</protein>
<dbReference type="Gene3D" id="3.40.50.150">
    <property type="entry name" value="Vaccinia Virus protein VP39"/>
    <property type="match status" value="1"/>
</dbReference>
<dbReference type="STRING" id="1324957.K933_16747"/>